<sequence length="383" mass="41805">MNKLKNYAAYGLFLYLVSCASNAMNTPPPPPALPVVKLDTGSVITWQEYPANVQGTTNVDIRPQVSGYLEKIYVEDGAYVTKGQPLFRINSSEYGQYSNTAAANIQSANGAVEKAKVEVERLQPLVANKVIAEVQLKTALANLHEAEAAYQRAVSDKRSADITLGYTLITAPVNGYVGHINFKQGSLIGKGELEPLTVLSEVNDVHAYFSMSEAEFYSFFANIEGKTAAEKIAHIPAVELKLADNSIYHTKGKVELVQGQFDRSSGSIAFRAVFANQDRLLRSGITGKIRIPFAQQNKLLVPEEATYELQDKVYVFAVGDSNKVVSREISIKGKSNGNYIVDKGVENGETIVFSGLQRLRDGAVITPQRISFDSVLNTTVAKQ</sequence>
<comment type="subcellular location">
    <subcellularLocation>
        <location evidence="1">Cell envelope</location>
    </subcellularLocation>
</comment>
<dbReference type="PANTHER" id="PTHR30158:SF23">
    <property type="entry name" value="MULTIDRUG RESISTANCE PROTEIN MEXA"/>
    <property type="match status" value="1"/>
</dbReference>
<dbReference type="GO" id="GO:0022857">
    <property type="term" value="F:transmembrane transporter activity"/>
    <property type="evidence" value="ECO:0007669"/>
    <property type="project" value="InterPro"/>
</dbReference>
<dbReference type="Gene3D" id="2.40.420.20">
    <property type="match status" value="1"/>
</dbReference>
<evidence type="ECO:0000313" key="8">
    <source>
        <dbReference type="Proteomes" id="UP000628448"/>
    </source>
</evidence>
<gene>
    <name evidence="7" type="ORF">I5907_21220</name>
</gene>
<dbReference type="InterPro" id="IPR058626">
    <property type="entry name" value="MdtA-like_b-barrel"/>
</dbReference>
<protein>
    <submittedName>
        <fullName evidence="7">Efflux RND transporter periplasmic adaptor subunit</fullName>
    </submittedName>
</protein>
<feature type="domain" description="Multidrug resistance protein MdtA-like barrel-sandwich hybrid" evidence="4">
    <location>
        <begin position="58"/>
        <end position="198"/>
    </location>
</feature>
<comment type="similarity">
    <text evidence="2">Belongs to the membrane fusion protein (MFP) (TC 8.A.1) family.</text>
</comment>
<evidence type="ECO:0000256" key="2">
    <source>
        <dbReference type="ARBA" id="ARBA00009477"/>
    </source>
</evidence>
<dbReference type="Pfam" id="PF25944">
    <property type="entry name" value="Beta-barrel_RND"/>
    <property type="match status" value="1"/>
</dbReference>
<dbReference type="EMBL" id="JADWYR010000004">
    <property type="protein sequence ID" value="MBG9378767.1"/>
    <property type="molecule type" value="Genomic_DNA"/>
</dbReference>
<dbReference type="Pfam" id="PF25967">
    <property type="entry name" value="RND-MFP_C"/>
    <property type="match status" value="1"/>
</dbReference>
<feature type="domain" description="Multidrug resistance protein MdtA-like C-terminal permuted SH3" evidence="6">
    <location>
        <begin position="297"/>
        <end position="358"/>
    </location>
</feature>
<dbReference type="Gene3D" id="2.40.50.100">
    <property type="match status" value="1"/>
</dbReference>
<evidence type="ECO:0000313" key="7">
    <source>
        <dbReference type="EMBL" id="MBG9378767.1"/>
    </source>
</evidence>
<dbReference type="NCBIfam" id="TIGR01730">
    <property type="entry name" value="RND_mfp"/>
    <property type="match status" value="1"/>
</dbReference>
<dbReference type="Proteomes" id="UP000628448">
    <property type="component" value="Unassembled WGS sequence"/>
</dbReference>
<dbReference type="PANTHER" id="PTHR30158">
    <property type="entry name" value="ACRA/E-RELATED COMPONENT OF DRUG EFFLUX TRANSPORTER"/>
    <property type="match status" value="1"/>
</dbReference>
<feature type="domain" description="Multidrug resistance protein MdtA-like beta-barrel" evidence="5">
    <location>
        <begin position="209"/>
        <end position="292"/>
    </location>
</feature>
<dbReference type="GO" id="GO:0046677">
    <property type="term" value="P:response to antibiotic"/>
    <property type="evidence" value="ECO:0007669"/>
    <property type="project" value="TreeGrafter"/>
</dbReference>
<evidence type="ECO:0000259" key="4">
    <source>
        <dbReference type="Pfam" id="PF25917"/>
    </source>
</evidence>
<feature type="signal peptide" evidence="3">
    <location>
        <begin position="1"/>
        <end position="23"/>
    </location>
</feature>
<dbReference type="GO" id="GO:0030313">
    <property type="term" value="C:cell envelope"/>
    <property type="evidence" value="ECO:0007669"/>
    <property type="project" value="UniProtKB-SubCell"/>
</dbReference>
<proteinExistence type="inferred from homology"/>
<dbReference type="InterPro" id="IPR006143">
    <property type="entry name" value="RND_pump_MFP"/>
</dbReference>
<reference evidence="7" key="1">
    <citation type="submission" date="2020-11" db="EMBL/GenBank/DDBJ databases">
        <title>Bacterial whole genome sequence for Panacibacter sp. DH6.</title>
        <authorList>
            <person name="Le V."/>
            <person name="Ko S."/>
            <person name="Ahn C.-Y."/>
            <person name="Oh H.-M."/>
        </authorList>
    </citation>
    <scope>NUCLEOTIDE SEQUENCE</scope>
    <source>
        <strain evidence="7">DH6</strain>
    </source>
</reference>
<dbReference type="Pfam" id="PF25917">
    <property type="entry name" value="BSH_RND"/>
    <property type="match status" value="1"/>
</dbReference>
<keyword evidence="3" id="KW-0732">Signal</keyword>
<evidence type="ECO:0000256" key="1">
    <source>
        <dbReference type="ARBA" id="ARBA00004196"/>
    </source>
</evidence>
<dbReference type="SUPFAM" id="SSF111369">
    <property type="entry name" value="HlyD-like secretion proteins"/>
    <property type="match status" value="1"/>
</dbReference>
<evidence type="ECO:0000256" key="3">
    <source>
        <dbReference type="SAM" id="SignalP"/>
    </source>
</evidence>
<evidence type="ECO:0000259" key="5">
    <source>
        <dbReference type="Pfam" id="PF25944"/>
    </source>
</evidence>
<accession>A0A931H0H3</accession>
<name>A0A931H0H3_9BACT</name>
<organism evidence="7 8">
    <name type="scientific">Panacibacter microcysteis</name>
    <dbReference type="NCBI Taxonomy" id="2793269"/>
    <lineage>
        <taxon>Bacteria</taxon>
        <taxon>Pseudomonadati</taxon>
        <taxon>Bacteroidota</taxon>
        <taxon>Chitinophagia</taxon>
        <taxon>Chitinophagales</taxon>
        <taxon>Chitinophagaceae</taxon>
        <taxon>Panacibacter</taxon>
    </lineage>
</organism>
<keyword evidence="8" id="KW-1185">Reference proteome</keyword>
<dbReference type="GO" id="GO:0005886">
    <property type="term" value="C:plasma membrane"/>
    <property type="evidence" value="ECO:0007669"/>
    <property type="project" value="TreeGrafter"/>
</dbReference>
<feature type="chain" id="PRO_5036884178" evidence="3">
    <location>
        <begin position="24"/>
        <end position="383"/>
    </location>
</feature>
<dbReference type="Gene3D" id="2.40.30.170">
    <property type="match status" value="1"/>
</dbReference>
<dbReference type="InterPro" id="IPR058625">
    <property type="entry name" value="MdtA-like_BSH"/>
</dbReference>
<dbReference type="RefSeq" id="WP_196992872.1">
    <property type="nucleotide sequence ID" value="NZ_JADWYR010000004.1"/>
</dbReference>
<dbReference type="InterPro" id="IPR058627">
    <property type="entry name" value="MdtA-like_C"/>
</dbReference>
<dbReference type="AlphaFoldDB" id="A0A931H0H3"/>
<evidence type="ECO:0000259" key="6">
    <source>
        <dbReference type="Pfam" id="PF25967"/>
    </source>
</evidence>
<comment type="caution">
    <text evidence="7">The sequence shown here is derived from an EMBL/GenBank/DDBJ whole genome shotgun (WGS) entry which is preliminary data.</text>
</comment>
<dbReference type="Gene3D" id="1.10.287.470">
    <property type="entry name" value="Helix hairpin bin"/>
    <property type="match status" value="1"/>
</dbReference>